<gene>
    <name evidence="2" type="ordered locus">RB12739</name>
</gene>
<dbReference type="KEGG" id="rba:RB12739"/>
<keyword evidence="3" id="KW-1185">Reference proteome</keyword>
<dbReference type="EMBL" id="BX294155">
    <property type="protein sequence ID" value="CAD77751.1"/>
    <property type="molecule type" value="Genomic_DNA"/>
</dbReference>
<sequence>MQMRKEVGGEAIRHSANVAIAPPGKSKHPATSTRSEPRFLLPLEEFGPVPILLGLR</sequence>
<dbReference type="Proteomes" id="UP000001025">
    <property type="component" value="Chromosome"/>
</dbReference>
<dbReference type="EnsemblBacteria" id="CAD77751">
    <property type="protein sequence ID" value="CAD77751"/>
    <property type="gene ID" value="RB12739"/>
</dbReference>
<dbReference type="AlphaFoldDB" id="Q7UI63"/>
<dbReference type="HOGENOM" id="CLU_3011313_0_0_0"/>
<evidence type="ECO:0000313" key="3">
    <source>
        <dbReference type="Proteomes" id="UP000001025"/>
    </source>
</evidence>
<organism evidence="2 3">
    <name type="scientific">Rhodopirellula baltica (strain DSM 10527 / NCIMB 13988 / SH1)</name>
    <dbReference type="NCBI Taxonomy" id="243090"/>
    <lineage>
        <taxon>Bacteria</taxon>
        <taxon>Pseudomonadati</taxon>
        <taxon>Planctomycetota</taxon>
        <taxon>Planctomycetia</taxon>
        <taxon>Pirellulales</taxon>
        <taxon>Pirellulaceae</taxon>
        <taxon>Rhodopirellula</taxon>
    </lineage>
</organism>
<evidence type="ECO:0000313" key="2">
    <source>
        <dbReference type="EMBL" id="CAD77751.1"/>
    </source>
</evidence>
<protein>
    <submittedName>
        <fullName evidence="2">Uncharacterized protein</fullName>
    </submittedName>
</protein>
<feature type="compositionally biased region" description="Basic and acidic residues" evidence="1">
    <location>
        <begin position="1"/>
        <end position="13"/>
    </location>
</feature>
<accession>Q7UI63</accession>
<proteinExistence type="predicted"/>
<name>Q7UI63_RHOBA</name>
<dbReference type="STRING" id="243090.RB12739"/>
<feature type="region of interest" description="Disordered" evidence="1">
    <location>
        <begin position="1"/>
        <end position="36"/>
    </location>
</feature>
<dbReference type="InParanoid" id="Q7UI63"/>
<evidence type="ECO:0000256" key="1">
    <source>
        <dbReference type="SAM" id="MobiDB-lite"/>
    </source>
</evidence>
<reference evidence="2 3" key="1">
    <citation type="journal article" date="2003" name="Proc. Natl. Acad. Sci. U.S.A.">
        <title>Complete genome sequence of the marine planctomycete Pirellula sp. strain 1.</title>
        <authorList>
            <person name="Gloeckner F.O."/>
            <person name="Kube M."/>
            <person name="Bauer M."/>
            <person name="Teeling H."/>
            <person name="Lombardot T."/>
            <person name="Ludwig W."/>
            <person name="Gade D."/>
            <person name="Beck A."/>
            <person name="Borzym K."/>
            <person name="Heitmann K."/>
            <person name="Rabus R."/>
            <person name="Schlesner H."/>
            <person name="Amann R."/>
            <person name="Reinhardt R."/>
        </authorList>
    </citation>
    <scope>NUCLEOTIDE SEQUENCE [LARGE SCALE GENOMIC DNA]</scope>
    <source>
        <strain evidence="3">DSM 10527 / NCIMB 13988 / SH1</strain>
    </source>
</reference>